<comment type="caution">
    <text evidence="1">The sequence shown here is derived from an EMBL/GenBank/DDBJ whole genome shotgun (WGS) entry which is preliminary data.</text>
</comment>
<sequence length="100" mass="11532">MVVVSILDLIAFGLAVAAEQRRNTAKVQQDPEQDYNYFVYDSNISTDYGLGAFFLLLAIFLLWEGFEPYWFKGMCSSLLHLHLLLLLWCLFLHLLISVEV</sequence>
<gene>
    <name evidence="1" type="ORF">L6452_08210</name>
</gene>
<reference evidence="2" key="1">
    <citation type="journal article" date="2022" name="Mol. Ecol. Resour.">
        <title>The genomes of chicory, endive, great burdock and yacon provide insights into Asteraceae palaeo-polyploidization history and plant inulin production.</title>
        <authorList>
            <person name="Fan W."/>
            <person name="Wang S."/>
            <person name="Wang H."/>
            <person name="Wang A."/>
            <person name="Jiang F."/>
            <person name="Liu H."/>
            <person name="Zhao H."/>
            <person name="Xu D."/>
            <person name="Zhang Y."/>
        </authorList>
    </citation>
    <scope>NUCLEOTIDE SEQUENCE [LARGE SCALE GENOMIC DNA]</scope>
    <source>
        <strain evidence="2">cv. Niubang</strain>
    </source>
</reference>
<dbReference type="Proteomes" id="UP001055879">
    <property type="component" value="Linkage Group LG03"/>
</dbReference>
<dbReference type="EMBL" id="CM042049">
    <property type="protein sequence ID" value="KAI3745801.1"/>
    <property type="molecule type" value="Genomic_DNA"/>
</dbReference>
<reference evidence="1 2" key="2">
    <citation type="journal article" date="2022" name="Mol. Ecol. Resour.">
        <title>The genomes of chicory, endive, great burdock and yacon provide insights into Asteraceae paleo-polyploidization history and plant inulin production.</title>
        <authorList>
            <person name="Fan W."/>
            <person name="Wang S."/>
            <person name="Wang H."/>
            <person name="Wang A."/>
            <person name="Jiang F."/>
            <person name="Liu H."/>
            <person name="Zhao H."/>
            <person name="Xu D."/>
            <person name="Zhang Y."/>
        </authorList>
    </citation>
    <scope>NUCLEOTIDE SEQUENCE [LARGE SCALE GENOMIC DNA]</scope>
    <source>
        <strain evidence="2">cv. Niubang</strain>
    </source>
</reference>
<protein>
    <submittedName>
        <fullName evidence="1">Uncharacterized protein</fullName>
    </submittedName>
</protein>
<evidence type="ECO:0000313" key="1">
    <source>
        <dbReference type="EMBL" id="KAI3745801.1"/>
    </source>
</evidence>
<name>A0ACB9DH35_ARCLA</name>
<accession>A0ACB9DH35</accession>
<evidence type="ECO:0000313" key="2">
    <source>
        <dbReference type="Proteomes" id="UP001055879"/>
    </source>
</evidence>
<proteinExistence type="predicted"/>
<organism evidence="1 2">
    <name type="scientific">Arctium lappa</name>
    <name type="common">Greater burdock</name>
    <name type="synonym">Lappa major</name>
    <dbReference type="NCBI Taxonomy" id="4217"/>
    <lineage>
        <taxon>Eukaryota</taxon>
        <taxon>Viridiplantae</taxon>
        <taxon>Streptophyta</taxon>
        <taxon>Embryophyta</taxon>
        <taxon>Tracheophyta</taxon>
        <taxon>Spermatophyta</taxon>
        <taxon>Magnoliopsida</taxon>
        <taxon>eudicotyledons</taxon>
        <taxon>Gunneridae</taxon>
        <taxon>Pentapetalae</taxon>
        <taxon>asterids</taxon>
        <taxon>campanulids</taxon>
        <taxon>Asterales</taxon>
        <taxon>Asteraceae</taxon>
        <taxon>Carduoideae</taxon>
        <taxon>Cardueae</taxon>
        <taxon>Arctiinae</taxon>
        <taxon>Arctium</taxon>
    </lineage>
</organism>
<keyword evidence="2" id="KW-1185">Reference proteome</keyword>